<comment type="caution">
    <text evidence="8">The sequence shown here is derived from an EMBL/GenBank/DDBJ whole genome shotgun (WGS) entry which is preliminary data.</text>
</comment>
<reference evidence="8" key="1">
    <citation type="journal article" date="2023" name="Nat. Commun.">
        <title>Diploid and tetraploid genomes of Acorus and the evolution of monocots.</title>
        <authorList>
            <person name="Ma L."/>
            <person name="Liu K.W."/>
            <person name="Li Z."/>
            <person name="Hsiao Y.Y."/>
            <person name="Qi Y."/>
            <person name="Fu T."/>
            <person name="Tang G.D."/>
            <person name="Zhang D."/>
            <person name="Sun W.H."/>
            <person name="Liu D.K."/>
            <person name="Li Y."/>
            <person name="Chen G.Z."/>
            <person name="Liu X.D."/>
            <person name="Liao X.Y."/>
            <person name="Jiang Y.T."/>
            <person name="Yu X."/>
            <person name="Hao Y."/>
            <person name="Huang J."/>
            <person name="Zhao X.W."/>
            <person name="Ke S."/>
            <person name="Chen Y.Y."/>
            <person name="Wu W.L."/>
            <person name="Hsu J.L."/>
            <person name="Lin Y.F."/>
            <person name="Huang M.D."/>
            <person name="Li C.Y."/>
            <person name="Huang L."/>
            <person name="Wang Z.W."/>
            <person name="Zhao X."/>
            <person name="Zhong W.Y."/>
            <person name="Peng D.H."/>
            <person name="Ahmad S."/>
            <person name="Lan S."/>
            <person name="Zhang J.S."/>
            <person name="Tsai W.C."/>
            <person name="Van de Peer Y."/>
            <person name="Liu Z.J."/>
        </authorList>
    </citation>
    <scope>NUCLEOTIDE SEQUENCE</scope>
    <source>
        <strain evidence="8">SCP</strain>
    </source>
</reference>
<comment type="subcellular location">
    <subcellularLocation>
        <location evidence="1">Nucleus</location>
    </subcellularLocation>
</comment>
<dbReference type="Pfam" id="PF23347">
    <property type="entry name" value="TPR_Nup160_C"/>
    <property type="match status" value="1"/>
</dbReference>
<keyword evidence="9" id="KW-1185">Reference proteome</keyword>
<dbReference type="InterPro" id="IPR021717">
    <property type="entry name" value="Nucleoporin_Nup160"/>
</dbReference>
<feature type="domain" description="NUP160 middle TPR" evidence="7">
    <location>
        <begin position="922"/>
        <end position="1153"/>
    </location>
</feature>
<dbReference type="Pfam" id="PF17238">
    <property type="entry name" value="NUP160_helical_2"/>
    <property type="match status" value="1"/>
</dbReference>
<organism evidence="8 9">
    <name type="scientific">Acorus gramineus</name>
    <name type="common">Dwarf sweet flag</name>
    <dbReference type="NCBI Taxonomy" id="55184"/>
    <lineage>
        <taxon>Eukaryota</taxon>
        <taxon>Viridiplantae</taxon>
        <taxon>Streptophyta</taxon>
        <taxon>Embryophyta</taxon>
        <taxon>Tracheophyta</taxon>
        <taxon>Spermatophyta</taxon>
        <taxon>Magnoliopsida</taxon>
        <taxon>Liliopsida</taxon>
        <taxon>Acoraceae</taxon>
        <taxon>Acorus</taxon>
    </lineage>
</organism>
<dbReference type="PANTHER" id="PTHR21286">
    <property type="entry name" value="NUCLEAR PORE COMPLEX PROTEIN NUP160"/>
    <property type="match status" value="1"/>
</dbReference>
<dbReference type="Pfam" id="PF11715">
    <property type="entry name" value="Beta-prop_Nup120_160"/>
    <property type="match status" value="1"/>
</dbReference>
<evidence type="ECO:0000256" key="1">
    <source>
        <dbReference type="ARBA" id="ARBA00004123"/>
    </source>
</evidence>
<feature type="domain" description="NUP160 helical" evidence="5">
    <location>
        <begin position="550"/>
        <end position="737"/>
    </location>
</feature>
<evidence type="ECO:0000259" key="5">
    <source>
        <dbReference type="Pfam" id="PF17238"/>
    </source>
</evidence>
<feature type="domain" description="Nucleoporin Nup120/160 beta-propeller" evidence="4">
    <location>
        <begin position="61"/>
        <end position="528"/>
    </location>
</feature>
<evidence type="ECO:0000259" key="4">
    <source>
        <dbReference type="Pfam" id="PF11715"/>
    </source>
</evidence>
<gene>
    <name evidence="8" type="ORF">QJS04_geneDACA013194</name>
</gene>
<evidence type="ECO:0000256" key="2">
    <source>
        <dbReference type="ARBA" id="ARBA00022448"/>
    </source>
</evidence>
<dbReference type="Pfam" id="PF23354">
    <property type="entry name" value="TPR_NUP160_120_M"/>
    <property type="match status" value="1"/>
</dbReference>
<sequence length="1485" mass="167883">MASRSMVAMEVPIVGSDAVRWIEVTVPSSTSSSPAVPSEARAPLTENASSCHLIPGDPPTYLIWRIHKNLPHVLELVEVSALKEFPKSGLRLIFQDALCPFGLICKNEIQNPGESPYLLYVLTVSGVVYLLKLKNVCSYTSGSVFPQNEFVEFAVQGDSHTGRITAVAGIFGCLVIGRQDGSIVCLQLGVLDPSMPGFIHELRDDLGINRIWSLMARGKIIGAVIDLVMLELHEKKFLLVLHEDFCLRVWDLSTHVKVLNHNINLQQSAGACPLRLWADVVDWDKCLITLAILCGGALETNSEIVIVYGLHFNAGDKVLFSPDASIQSLIPLDEGRVVDLKITSNKLWILREDGPMSFDLSETSFNLEHSCSYGLQEASIAEILFQGTECAFEDLIWMDSSMFSSVKDQVVLSLSMIFLRRLLQPVVYQTDALRETILDYDKHLTDSEFQSLTVAGLKKELLSIIESAGSFVSPISTLNFWKTFCTCYYHCWCQNNIPYGLLVDSSTGAIGLIRKSSISLFRCLEDVELLAYGSSEDFHDLGTMSLTFPPDDLDFEILLDVLRCSSSISHQLGRSATAIFYESLITPDIMSEDITSRLLKIIETGHGSTVEAKLSFHFGADTAWEKQKADHKVLRKFSVDMLISLHALCSKAMSWSRVLDVVEKYLKHLIPHKITEIIEAEASFDLNSFLLVNATSQVARVMFESSFDIYMFLGYLVNVGGQILMMEDHIFRIKHQLIPMIQDILMQWFTVHFIGTTLSESPTLEDFSSQLSSLHIDNKNGKLSLEKKLGTCGFSLACMLNFPKSPDDVGLLASSLLPPPSKFISSLQSFISWIIWGGTVENSVVSISPTIELALTLLNHGQYKSAEDLLASIHAHSRRRKLPDSNQSFDGEWCAHLHLLGFCLLMRAQNELHGVFKEKAVRESVCYFFRAASGQKACQSLQKLFFQTGLQHPVETASVTTWKLHYYQWAMQVFEQYSLSEGACQFALAALEQVDESVIEPEASVIRGRLWANVFKFSLDLNNYRDAYCAIISNPDEDSKTICLRRFINVLCEQGATKIMCDGELPFVGLIEKVEQELIWKAERSDVSAKPNPYKLLYAFEMHRNNWRKAAGYMYQYYTRLRKETNIRELQQPYSEFQERLESLSAAINALQLVHPAYAWIESQHEDYFSIDQHSPNKRTRKFVEEDNTLQAHRLQYCIDIEMMEEDYVLTSAQFHLLMTNEKVPFMGCQSLSNLVDMLIQANLYDMAFTVVIKFLRGSSLKSELERVFIIISEKCSSSRKAPSDMWNDGHMHTPLLTYSEDETIGPTDVIHSVQHFKGDHWELLELYLEKYKKLHSRLPVIVAETLLHSDPQLELPLWLVHMFKGGRTVPSWGMAGQESDPATLFRLYVNYGRYTEATNLLLEYIDSLASLRPADIINRKKMSAIWFPYTAIERLWCQLDQLRSSNHMVDQCDKLKKLLQDALLKHLKQIKVDSDDAVSAARGA</sequence>
<reference evidence="8" key="2">
    <citation type="submission" date="2023-06" db="EMBL/GenBank/DDBJ databases">
        <authorList>
            <person name="Ma L."/>
            <person name="Liu K.-W."/>
            <person name="Li Z."/>
            <person name="Hsiao Y.-Y."/>
            <person name="Qi Y."/>
            <person name="Fu T."/>
            <person name="Tang G."/>
            <person name="Zhang D."/>
            <person name="Sun W.-H."/>
            <person name="Liu D.-K."/>
            <person name="Li Y."/>
            <person name="Chen G.-Z."/>
            <person name="Liu X.-D."/>
            <person name="Liao X.-Y."/>
            <person name="Jiang Y.-T."/>
            <person name="Yu X."/>
            <person name="Hao Y."/>
            <person name="Huang J."/>
            <person name="Zhao X.-W."/>
            <person name="Ke S."/>
            <person name="Chen Y.-Y."/>
            <person name="Wu W.-L."/>
            <person name="Hsu J.-L."/>
            <person name="Lin Y.-F."/>
            <person name="Huang M.-D."/>
            <person name="Li C.-Y."/>
            <person name="Huang L."/>
            <person name="Wang Z.-W."/>
            <person name="Zhao X."/>
            <person name="Zhong W.-Y."/>
            <person name="Peng D.-H."/>
            <person name="Ahmad S."/>
            <person name="Lan S."/>
            <person name="Zhang J.-S."/>
            <person name="Tsai W.-C."/>
            <person name="Van De Peer Y."/>
            <person name="Liu Z.-J."/>
        </authorList>
    </citation>
    <scope>NUCLEOTIDE SEQUENCE</scope>
    <source>
        <strain evidence="8">SCP</strain>
        <tissue evidence="8">Leaves</tissue>
    </source>
</reference>
<protein>
    <recommendedName>
        <fullName evidence="10">Nuclear pore complex protein NUP160 domain-containing protein</fullName>
    </recommendedName>
</protein>
<dbReference type="InterPro" id="IPR056536">
    <property type="entry name" value="TPR_NUP160_C"/>
</dbReference>
<evidence type="ECO:0008006" key="10">
    <source>
        <dbReference type="Google" id="ProtNLM"/>
    </source>
</evidence>
<dbReference type="InterPro" id="IPR056535">
    <property type="entry name" value="TPR_NUP160_M"/>
</dbReference>
<keyword evidence="2" id="KW-0813">Transport</keyword>
<evidence type="ECO:0000256" key="3">
    <source>
        <dbReference type="ARBA" id="ARBA00023242"/>
    </source>
</evidence>
<feature type="domain" description="NUP160 C-terminal TPR" evidence="6">
    <location>
        <begin position="1203"/>
        <end position="1463"/>
    </location>
</feature>
<name>A0AAV9BBA2_ACOGR</name>
<dbReference type="PANTHER" id="PTHR21286:SF0">
    <property type="entry name" value="NUCLEAR PORE COMPLEX PROTEIN NUP160"/>
    <property type="match status" value="1"/>
</dbReference>
<proteinExistence type="predicted"/>
<evidence type="ECO:0000259" key="6">
    <source>
        <dbReference type="Pfam" id="PF23347"/>
    </source>
</evidence>
<evidence type="ECO:0000259" key="7">
    <source>
        <dbReference type="Pfam" id="PF23354"/>
    </source>
</evidence>
<evidence type="ECO:0000313" key="9">
    <source>
        <dbReference type="Proteomes" id="UP001179952"/>
    </source>
</evidence>
<keyword evidence="3" id="KW-0539">Nucleus</keyword>
<accession>A0AAV9BBA2</accession>
<evidence type="ECO:0000313" key="8">
    <source>
        <dbReference type="EMBL" id="KAK1273762.1"/>
    </source>
</evidence>
<dbReference type="GO" id="GO:0017056">
    <property type="term" value="F:structural constituent of nuclear pore"/>
    <property type="evidence" value="ECO:0007669"/>
    <property type="project" value="TreeGrafter"/>
</dbReference>
<dbReference type="InterPro" id="IPR059141">
    <property type="entry name" value="Beta-prop_Nup120_160"/>
</dbReference>
<dbReference type="EMBL" id="JAUJYN010000004">
    <property type="protein sequence ID" value="KAK1273762.1"/>
    <property type="molecule type" value="Genomic_DNA"/>
</dbReference>
<dbReference type="GO" id="GO:0005643">
    <property type="term" value="C:nuclear pore"/>
    <property type="evidence" value="ECO:0007669"/>
    <property type="project" value="UniProtKB-ARBA"/>
</dbReference>
<dbReference type="Proteomes" id="UP001179952">
    <property type="component" value="Unassembled WGS sequence"/>
</dbReference>
<dbReference type="InterPro" id="IPR035192">
    <property type="entry name" value="NUP160_hel_plant"/>
</dbReference>